<evidence type="ECO:0000256" key="4">
    <source>
        <dbReference type="ARBA" id="ARBA00022695"/>
    </source>
</evidence>
<dbReference type="PaxDb" id="2903-EOD35440"/>
<dbReference type="KEGG" id="ehx:EMIHUDRAFT_462449"/>
<evidence type="ECO:0000256" key="5">
    <source>
        <dbReference type="ARBA" id="ARBA00022723"/>
    </source>
</evidence>
<comment type="similarity">
    <text evidence="2">Belongs to the SELO family.</text>
</comment>
<keyword evidence="12" id="KW-1185">Reference proteome</keyword>
<dbReference type="GeneID" id="17280710"/>
<evidence type="ECO:0000256" key="3">
    <source>
        <dbReference type="ARBA" id="ARBA00022679"/>
    </source>
</evidence>
<keyword evidence="8" id="KW-0460">Magnesium</keyword>
<proteinExistence type="inferred from homology"/>
<evidence type="ECO:0000256" key="2">
    <source>
        <dbReference type="ARBA" id="ARBA00009747"/>
    </source>
</evidence>
<dbReference type="Pfam" id="PF02696">
    <property type="entry name" value="SelO"/>
    <property type="match status" value="1"/>
</dbReference>
<evidence type="ECO:0000256" key="7">
    <source>
        <dbReference type="ARBA" id="ARBA00022840"/>
    </source>
</evidence>
<dbReference type="HOGENOM" id="CLU_010245_3_0_1"/>
<dbReference type="GO" id="GO:0009534">
    <property type="term" value="C:chloroplast thylakoid"/>
    <property type="evidence" value="ECO:0007669"/>
    <property type="project" value="TreeGrafter"/>
</dbReference>
<dbReference type="GO" id="GO:0005524">
    <property type="term" value="F:ATP binding"/>
    <property type="evidence" value="ECO:0007669"/>
    <property type="project" value="UniProtKB-KW"/>
</dbReference>
<keyword evidence="4" id="KW-0548">Nucleotidyltransferase</keyword>
<evidence type="ECO:0000256" key="9">
    <source>
        <dbReference type="ARBA" id="ARBA00031547"/>
    </source>
</evidence>
<keyword evidence="3" id="KW-0808">Transferase</keyword>
<reference evidence="12" key="1">
    <citation type="journal article" date="2013" name="Nature">
        <title>Pan genome of the phytoplankton Emiliania underpins its global distribution.</title>
        <authorList>
            <person name="Read B.A."/>
            <person name="Kegel J."/>
            <person name="Klute M.J."/>
            <person name="Kuo A."/>
            <person name="Lefebvre S.C."/>
            <person name="Maumus F."/>
            <person name="Mayer C."/>
            <person name="Miller J."/>
            <person name="Monier A."/>
            <person name="Salamov A."/>
            <person name="Young J."/>
            <person name="Aguilar M."/>
            <person name="Claverie J.M."/>
            <person name="Frickenhaus S."/>
            <person name="Gonzalez K."/>
            <person name="Herman E.K."/>
            <person name="Lin Y.C."/>
            <person name="Napier J."/>
            <person name="Ogata H."/>
            <person name="Sarno A.F."/>
            <person name="Shmutz J."/>
            <person name="Schroeder D."/>
            <person name="de Vargas C."/>
            <person name="Verret F."/>
            <person name="von Dassow P."/>
            <person name="Valentin K."/>
            <person name="Van de Peer Y."/>
            <person name="Wheeler G."/>
            <person name="Dacks J.B."/>
            <person name="Delwiche C.F."/>
            <person name="Dyhrman S.T."/>
            <person name="Glockner G."/>
            <person name="John U."/>
            <person name="Richards T."/>
            <person name="Worden A.Z."/>
            <person name="Zhang X."/>
            <person name="Grigoriev I.V."/>
            <person name="Allen A.E."/>
            <person name="Bidle K."/>
            <person name="Borodovsky M."/>
            <person name="Bowler C."/>
            <person name="Brownlee C."/>
            <person name="Cock J.M."/>
            <person name="Elias M."/>
            <person name="Gladyshev V.N."/>
            <person name="Groth M."/>
            <person name="Guda C."/>
            <person name="Hadaegh A."/>
            <person name="Iglesias-Rodriguez M.D."/>
            <person name="Jenkins J."/>
            <person name="Jones B.M."/>
            <person name="Lawson T."/>
            <person name="Leese F."/>
            <person name="Lindquist E."/>
            <person name="Lobanov A."/>
            <person name="Lomsadze A."/>
            <person name="Malik S.B."/>
            <person name="Marsh M.E."/>
            <person name="Mackinder L."/>
            <person name="Mock T."/>
            <person name="Mueller-Roeber B."/>
            <person name="Pagarete A."/>
            <person name="Parker M."/>
            <person name="Probert I."/>
            <person name="Quesneville H."/>
            <person name="Raines C."/>
            <person name="Rensing S.A."/>
            <person name="Riano-Pachon D.M."/>
            <person name="Richier S."/>
            <person name="Rokitta S."/>
            <person name="Shiraiwa Y."/>
            <person name="Soanes D.M."/>
            <person name="van der Giezen M."/>
            <person name="Wahlund T.M."/>
            <person name="Williams B."/>
            <person name="Wilson W."/>
            <person name="Wolfe G."/>
            <person name="Wurch L.L."/>
        </authorList>
    </citation>
    <scope>NUCLEOTIDE SEQUENCE</scope>
</reference>
<feature type="region of interest" description="Disordered" evidence="10">
    <location>
        <begin position="363"/>
        <end position="389"/>
    </location>
</feature>
<accession>A0A0D3KI55</accession>
<dbReference type="EnsemblProtists" id="EOD35440">
    <property type="protein sequence ID" value="EOD35440"/>
    <property type="gene ID" value="EMIHUDRAFT_462449"/>
</dbReference>
<evidence type="ECO:0000256" key="10">
    <source>
        <dbReference type="SAM" id="MobiDB-lite"/>
    </source>
</evidence>
<dbReference type="eggNOG" id="KOG2542">
    <property type="taxonomic scope" value="Eukaryota"/>
</dbReference>
<protein>
    <recommendedName>
        <fullName evidence="9">Selenoprotein O</fullName>
    </recommendedName>
</protein>
<name>A0A0D3KI55_EMIH1</name>
<evidence type="ECO:0000256" key="8">
    <source>
        <dbReference type="ARBA" id="ARBA00022842"/>
    </source>
</evidence>
<keyword evidence="6" id="KW-0547">Nucleotide-binding</keyword>
<keyword evidence="7" id="KW-0067">ATP-binding</keyword>
<organism evidence="11 12">
    <name type="scientific">Emiliania huxleyi (strain CCMP1516)</name>
    <dbReference type="NCBI Taxonomy" id="280463"/>
    <lineage>
        <taxon>Eukaryota</taxon>
        <taxon>Haptista</taxon>
        <taxon>Haptophyta</taxon>
        <taxon>Prymnesiophyceae</taxon>
        <taxon>Isochrysidales</taxon>
        <taxon>Noelaerhabdaceae</taxon>
        <taxon>Emiliania</taxon>
    </lineage>
</organism>
<dbReference type="GO" id="GO:0070733">
    <property type="term" value="F:AMPylase activity"/>
    <property type="evidence" value="ECO:0007669"/>
    <property type="project" value="TreeGrafter"/>
</dbReference>
<keyword evidence="5" id="KW-0479">Metal-binding</keyword>
<evidence type="ECO:0000313" key="12">
    <source>
        <dbReference type="Proteomes" id="UP000013827"/>
    </source>
</evidence>
<sequence>MHHLGVPTTRALAVVASGDTVQRAWYDSQGRERVGLEPGAVGARVAPSFLRFGQFELFYQRDEPALLRALAVHALGRDFAHLRLQEPEAPLSRLLVLLFREVCERQARLVAEWLRVGYCQGNMNSDNSALCGVTLDYGPFGFLERFDPMHCPWVGGGAEYSFGRQPQAAAINLSILSEAWADLLRAVATEEGLTRAEADEAVQQTREGARLAEKSSGAPRKLGLVSWDDDAAELWTSLFGLMATRSGPQGIDFTVFFRSLGDLTNDLPDGGDGLAAARAAAIGGAAEWPQEHLEAWREWAARYWGRVGAEARPDGERRREMAAANPKYILRNWMLAEAYEAAERGDSSAVHALHALLRSPYEEQPSADPRYAQPTPDWARGRPGLAFMS</sequence>
<reference evidence="11" key="2">
    <citation type="submission" date="2024-10" db="UniProtKB">
        <authorList>
            <consortium name="EnsemblProtists"/>
        </authorList>
    </citation>
    <scope>IDENTIFICATION</scope>
</reference>
<dbReference type="Proteomes" id="UP000013827">
    <property type="component" value="Unassembled WGS sequence"/>
</dbReference>
<dbReference type="InterPro" id="IPR003846">
    <property type="entry name" value="SelO"/>
</dbReference>
<evidence type="ECO:0000256" key="1">
    <source>
        <dbReference type="ARBA" id="ARBA00001946"/>
    </source>
</evidence>
<comment type="cofactor">
    <cofactor evidence="1">
        <name>Mg(2+)</name>
        <dbReference type="ChEBI" id="CHEBI:18420"/>
    </cofactor>
</comment>
<dbReference type="AlphaFoldDB" id="A0A0D3KI55"/>
<dbReference type="RefSeq" id="XP_005787869.1">
    <property type="nucleotide sequence ID" value="XM_005787812.1"/>
</dbReference>
<dbReference type="GO" id="GO:0046872">
    <property type="term" value="F:metal ion binding"/>
    <property type="evidence" value="ECO:0007669"/>
    <property type="project" value="UniProtKB-KW"/>
</dbReference>
<evidence type="ECO:0000256" key="6">
    <source>
        <dbReference type="ARBA" id="ARBA00022741"/>
    </source>
</evidence>
<dbReference type="PANTHER" id="PTHR32057">
    <property type="entry name" value="PROTEIN ADENYLYLTRANSFERASE SELO, MITOCHONDRIAL"/>
    <property type="match status" value="1"/>
</dbReference>
<dbReference type="PANTHER" id="PTHR32057:SF14">
    <property type="entry name" value="PROTEIN ADENYLYLTRANSFERASE SELO, MITOCHONDRIAL"/>
    <property type="match status" value="1"/>
</dbReference>
<evidence type="ECO:0000313" key="11">
    <source>
        <dbReference type="EnsemblProtists" id="EOD35440"/>
    </source>
</evidence>